<dbReference type="PANTHER" id="PTHR33657">
    <property type="entry name" value="DOMAIN PROTEIN, PUTATIVE (AFU_ORTHOLOGUE AFUA_5G00600)-RELATED"/>
    <property type="match status" value="1"/>
</dbReference>
<evidence type="ECO:0000256" key="1">
    <source>
        <dbReference type="ARBA" id="ARBA00004613"/>
    </source>
</evidence>
<dbReference type="PANTHER" id="PTHR33657:SF8">
    <property type="entry name" value="DOMAIN PROTEIN, PUTATIVE (AFU_ORTHOLOGUE AFUA_5G00600)-RELATED"/>
    <property type="match status" value="1"/>
</dbReference>
<evidence type="ECO:0000256" key="5">
    <source>
        <dbReference type="SAM" id="SignalP"/>
    </source>
</evidence>
<keyword evidence="5" id="KW-0732">Signal</keyword>
<protein>
    <recommendedName>
        <fullName evidence="8">Nep1-like protein</fullName>
    </recommendedName>
</protein>
<keyword evidence="4" id="KW-0843">Virulence</keyword>
<feature type="chain" id="PRO_5043863698" description="Nep1-like protein" evidence="5">
    <location>
        <begin position="20"/>
        <end position="265"/>
    </location>
</feature>
<organism evidence="6 7">
    <name type="scientific">Hyaloperonospora brassicae</name>
    <name type="common">Brassica downy mildew</name>
    <name type="synonym">Peronospora brassicae</name>
    <dbReference type="NCBI Taxonomy" id="162125"/>
    <lineage>
        <taxon>Eukaryota</taxon>
        <taxon>Sar</taxon>
        <taxon>Stramenopiles</taxon>
        <taxon>Oomycota</taxon>
        <taxon>Peronosporomycetes</taxon>
        <taxon>Peronosporales</taxon>
        <taxon>Peronosporaceae</taxon>
        <taxon>Hyaloperonospora</taxon>
    </lineage>
</organism>
<reference evidence="6" key="1">
    <citation type="submission" date="2022-12" db="EMBL/GenBank/DDBJ databases">
        <authorList>
            <person name="Webb A."/>
        </authorList>
    </citation>
    <scope>NUCLEOTIDE SEQUENCE</scope>
    <source>
        <strain evidence="6">Hp1</strain>
    </source>
</reference>
<comment type="subcellular location">
    <subcellularLocation>
        <location evidence="1">Secreted</location>
    </subcellularLocation>
</comment>
<evidence type="ECO:0000256" key="2">
    <source>
        <dbReference type="ARBA" id="ARBA00009520"/>
    </source>
</evidence>
<sequence>MKTGLFVYTALFAATVVQAHDASHDVVKNVSPDSNPESTPDVVKRMLKSIKHKDVMPFPQPKPITVSEIAGVKFKPELHITDGCASYPFVNAAGEISGGLDYTGSPSGMCKGSGYGSQVYGRSDWYNNKWAIMFVYYFPKDSPSSLIGRRHGFEQAIVWLENPSSSNVVMAVSLSEGHEFSKTVGPDPKFLNGTSVKLSYQKLGGKGTHGLKLTETPGDSLPLIMWEQLTPEARDAVNAFDSHGDKVPFSDTQFPKELEKAWPFK</sequence>
<dbReference type="AlphaFoldDB" id="A0AAV0TKP9"/>
<dbReference type="Pfam" id="PF05630">
    <property type="entry name" value="NPP1"/>
    <property type="match status" value="1"/>
</dbReference>
<gene>
    <name evidence="6" type="ORF">HBR001_LOCUS3134</name>
</gene>
<comment type="similarity">
    <text evidence="2">Belongs to the Necrosis inducing protein (NPP1) family.</text>
</comment>
<evidence type="ECO:0000256" key="3">
    <source>
        <dbReference type="ARBA" id="ARBA00022525"/>
    </source>
</evidence>
<dbReference type="Proteomes" id="UP001162031">
    <property type="component" value="Unassembled WGS sequence"/>
</dbReference>
<evidence type="ECO:0000313" key="7">
    <source>
        <dbReference type="Proteomes" id="UP001162031"/>
    </source>
</evidence>
<evidence type="ECO:0000256" key="4">
    <source>
        <dbReference type="ARBA" id="ARBA00023026"/>
    </source>
</evidence>
<evidence type="ECO:0000313" key="6">
    <source>
        <dbReference type="EMBL" id="CAI5723504.1"/>
    </source>
</evidence>
<dbReference type="InterPro" id="IPR008701">
    <property type="entry name" value="NPP1"/>
</dbReference>
<feature type="signal peptide" evidence="5">
    <location>
        <begin position="1"/>
        <end position="19"/>
    </location>
</feature>
<dbReference type="GO" id="GO:0005576">
    <property type="term" value="C:extracellular region"/>
    <property type="evidence" value="ECO:0007669"/>
    <property type="project" value="UniProtKB-SubCell"/>
</dbReference>
<name>A0AAV0TKP9_HYABA</name>
<accession>A0AAV0TKP9</accession>
<keyword evidence="3" id="KW-0964">Secreted</keyword>
<comment type="caution">
    <text evidence="6">The sequence shown here is derived from an EMBL/GenBank/DDBJ whole genome shotgun (WGS) entry which is preliminary data.</text>
</comment>
<evidence type="ECO:0008006" key="8">
    <source>
        <dbReference type="Google" id="ProtNLM"/>
    </source>
</evidence>
<dbReference type="EMBL" id="CANTFL010000483">
    <property type="protein sequence ID" value="CAI5723504.1"/>
    <property type="molecule type" value="Genomic_DNA"/>
</dbReference>
<proteinExistence type="inferred from homology"/>
<keyword evidence="7" id="KW-1185">Reference proteome</keyword>
<dbReference type="PIRSF" id="PIRSF029958">
    <property type="entry name" value="Necrosis-inducing_protein"/>
    <property type="match status" value="1"/>
</dbReference>